<feature type="region of interest" description="Disordered" evidence="1">
    <location>
        <begin position="203"/>
        <end position="225"/>
    </location>
</feature>
<organism evidence="2">
    <name type="scientific">Ustilago esculenta</name>
    <dbReference type="NCBI Taxonomy" id="185366"/>
    <lineage>
        <taxon>Eukaryota</taxon>
        <taxon>Fungi</taxon>
        <taxon>Dikarya</taxon>
        <taxon>Basidiomycota</taxon>
        <taxon>Ustilaginomycotina</taxon>
        <taxon>Ustilaginomycetes</taxon>
        <taxon>Ustilaginales</taxon>
        <taxon>Ustilaginaceae</taxon>
        <taxon>Ustilago</taxon>
    </lineage>
</organism>
<gene>
    <name evidence="2" type="ORF">UEMT_2009</name>
</gene>
<evidence type="ECO:0000256" key="1">
    <source>
        <dbReference type="SAM" id="MobiDB-lite"/>
    </source>
</evidence>
<accession>A0A481SG24</accession>
<feature type="compositionally biased region" description="Acidic residues" evidence="1">
    <location>
        <begin position="331"/>
        <end position="340"/>
    </location>
</feature>
<dbReference type="PANTHER" id="PTHR14659:SF1">
    <property type="entry name" value="ALPHA- AND GAMMA-ADAPTIN-BINDING PROTEIN P34"/>
    <property type="match status" value="1"/>
</dbReference>
<proteinExistence type="predicted"/>
<evidence type="ECO:0000313" key="2">
    <source>
        <dbReference type="EMBL" id="QBH67543.1"/>
    </source>
</evidence>
<dbReference type="EMBL" id="MK125513">
    <property type="protein sequence ID" value="QBH67543.1"/>
    <property type="molecule type" value="Genomic_DNA"/>
</dbReference>
<protein>
    <submittedName>
        <fullName evidence="2">Uncharacterized protein</fullName>
    </submittedName>
</protein>
<feature type="compositionally biased region" description="Acidic residues" evidence="1">
    <location>
        <begin position="74"/>
        <end position="84"/>
    </location>
</feature>
<sequence length="556" mass="59128">MAIAMPADVAEDPLNIVAVVPFDLAPATTSCSASASSSTAAAASASSLAAAASNLISAIAQGAANHDASHDVQEDVVSDADSDEGSSSFTYTAPPETSAAVQADWYASSPYHISNRYYDVDITLKATKVALPTPSPRNDSADDALSQSFPAYLVVVDRSRSFEHHRLLAANLESKVTSGFVAEISIVAGVSLLSSSHPQAVTALDDDPCQSSPRRLNGQQDSTRPNTSDLVALYANFGWEFIAIGDMDEDEIERGLSVGSDKEDSYDGDDDADGIERIREALMNHMWNGLVRKDQATVPTNRAVASDAETYVAASGSLNRGFSDSTHMENENDDVAEDNPDGGPGRGLGSQITDEGSSTLSQQALPSLNTGLRQGFPTPNPDDHTQMSDLDEKLARLFLDFSNGNGSVAELEAFLESEDPSWPALSSQQPSGDVKSAAAFDDDFDDFLPFQSAPPTSATHTTSQQSTYSSSVAESIEELPSMDEISQMRNRLFGANAAARLEAGPLGMASQTDSSDQDLASQLQQLQWHAERVRNIPDPDQRRKEAALIALAYSMQ</sequence>
<dbReference type="InterPro" id="IPR019341">
    <property type="entry name" value="Alpha/Gamma-adaptin-bd_p34"/>
</dbReference>
<reference evidence="2" key="1">
    <citation type="submission" date="2018-11" db="EMBL/GenBank/DDBJ databases">
        <title>The smut fungus Ustilago esculenta has a bipolar mating type system with three idiomorphs larger than 500 kb.</title>
        <authorList>
            <person name="Liang S.-W."/>
            <person name="Huang Y.-H."/>
            <person name="Chiu J.-Y."/>
            <person name="Tseng H.-W."/>
            <person name="Haung J.-H."/>
            <person name="Shen W.-C."/>
        </authorList>
    </citation>
    <scope>NUCLEOTIDE SEQUENCE</scope>
    <source>
        <strain evidence="2">UE_mtsf</strain>
    </source>
</reference>
<dbReference type="AlphaFoldDB" id="A0A481SG24"/>
<name>A0A481SG24_9BASI</name>
<feature type="compositionally biased region" description="Polar residues" evidence="1">
    <location>
        <begin position="350"/>
        <end position="359"/>
    </location>
</feature>
<dbReference type="PANTHER" id="PTHR14659">
    <property type="entry name" value="ALPHA- AND GAMMA-ADAPTIN-BINDING PROTEIN P34"/>
    <property type="match status" value="1"/>
</dbReference>
<dbReference type="Pfam" id="PF10199">
    <property type="entry name" value="Adaptin_binding"/>
    <property type="match status" value="1"/>
</dbReference>
<feature type="region of interest" description="Disordered" evidence="1">
    <location>
        <begin position="318"/>
        <end position="359"/>
    </location>
</feature>
<feature type="region of interest" description="Disordered" evidence="1">
    <location>
        <begin position="67"/>
        <end position="93"/>
    </location>
</feature>
<feature type="compositionally biased region" description="Polar residues" evidence="1">
    <location>
        <begin position="209"/>
        <end position="225"/>
    </location>
</feature>